<dbReference type="Proteomes" id="UP000474565">
    <property type="component" value="Unassembled WGS sequence"/>
</dbReference>
<protein>
    <recommendedName>
        <fullName evidence="2">TadE-like domain-containing protein</fullName>
    </recommendedName>
</protein>
<proteinExistence type="predicted"/>
<comment type="caution">
    <text evidence="4">The sequence shown here is derived from an EMBL/GenBank/DDBJ whole genome shotgun (WGS) entry which is preliminary data.</text>
</comment>
<dbReference type="RefSeq" id="WP_160991619.1">
    <property type="nucleotide sequence ID" value="NZ_WWCO01000013.1"/>
</dbReference>
<keyword evidence="1" id="KW-0812">Transmembrane</keyword>
<evidence type="ECO:0000259" key="2">
    <source>
        <dbReference type="Pfam" id="PF07811"/>
    </source>
</evidence>
<keyword evidence="5" id="KW-1185">Reference proteome</keyword>
<evidence type="ECO:0000313" key="4">
    <source>
        <dbReference type="EMBL" id="MYM82322.1"/>
    </source>
</evidence>
<evidence type="ECO:0000313" key="5">
    <source>
        <dbReference type="Proteomes" id="UP000449678"/>
    </source>
</evidence>
<sequence>MSAAQPRGRQRGAVALELALSLPVMLTLLVALVFYGRVMYHYEVVQKAAWAGARYLSSVPAVNMRNQQQAAQEMALATALINTELSALKPEPGSLYVSVNCDSAPCGLYNYLPAMINVTVIIDVPGDLSGYGESLTHVRVRANHNLRYVGN</sequence>
<dbReference type="InterPro" id="IPR012495">
    <property type="entry name" value="TadE-like_dom"/>
</dbReference>
<reference evidence="5 6" key="1">
    <citation type="submission" date="2019-12" db="EMBL/GenBank/DDBJ databases">
        <title>Novel species isolated from a subtropical stream in China.</title>
        <authorList>
            <person name="Lu H."/>
        </authorList>
    </citation>
    <scope>NUCLEOTIDE SEQUENCE [LARGE SCALE GENOMIC DNA]</scope>
    <source>
        <strain evidence="4 6">FT50W</strain>
        <strain evidence="3 5">FT94W</strain>
    </source>
</reference>
<gene>
    <name evidence="3" type="ORF">GTP38_18120</name>
    <name evidence="4" type="ORF">GTP44_10205</name>
</gene>
<dbReference type="Proteomes" id="UP000449678">
    <property type="component" value="Unassembled WGS sequence"/>
</dbReference>
<keyword evidence="1" id="KW-0472">Membrane</keyword>
<evidence type="ECO:0000313" key="3">
    <source>
        <dbReference type="EMBL" id="MYM36251.1"/>
    </source>
</evidence>
<feature type="transmembrane region" description="Helical" evidence="1">
    <location>
        <begin position="12"/>
        <end position="35"/>
    </location>
</feature>
<organism evidence="4 6">
    <name type="scientific">Duganella lactea</name>
    <dbReference type="NCBI Taxonomy" id="2692173"/>
    <lineage>
        <taxon>Bacteria</taxon>
        <taxon>Pseudomonadati</taxon>
        <taxon>Pseudomonadota</taxon>
        <taxon>Betaproteobacteria</taxon>
        <taxon>Burkholderiales</taxon>
        <taxon>Oxalobacteraceae</taxon>
        <taxon>Telluria group</taxon>
        <taxon>Duganella</taxon>
    </lineage>
</organism>
<accession>A0A6L8MK91</accession>
<evidence type="ECO:0000313" key="6">
    <source>
        <dbReference type="Proteomes" id="UP000474565"/>
    </source>
</evidence>
<feature type="domain" description="TadE-like" evidence="2">
    <location>
        <begin position="12"/>
        <end position="54"/>
    </location>
</feature>
<dbReference type="AlphaFoldDB" id="A0A6L8MK91"/>
<name>A0A6L8MK91_9BURK</name>
<keyword evidence="1" id="KW-1133">Transmembrane helix</keyword>
<evidence type="ECO:0000256" key="1">
    <source>
        <dbReference type="SAM" id="Phobius"/>
    </source>
</evidence>
<dbReference type="EMBL" id="WWCP01000009">
    <property type="protein sequence ID" value="MYM82322.1"/>
    <property type="molecule type" value="Genomic_DNA"/>
</dbReference>
<dbReference type="EMBL" id="WWCO01000013">
    <property type="protein sequence ID" value="MYM36251.1"/>
    <property type="molecule type" value="Genomic_DNA"/>
</dbReference>
<dbReference type="Pfam" id="PF07811">
    <property type="entry name" value="TadE"/>
    <property type="match status" value="1"/>
</dbReference>